<evidence type="ECO:0000313" key="2">
    <source>
        <dbReference type="Proteomes" id="UP001431783"/>
    </source>
</evidence>
<name>A0AAW1U2T7_9CUCU</name>
<protein>
    <submittedName>
        <fullName evidence="1">Uncharacterized protein</fullName>
    </submittedName>
</protein>
<dbReference type="EMBL" id="JARQZJ010000033">
    <property type="protein sequence ID" value="KAK9875235.1"/>
    <property type="molecule type" value="Genomic_DNA"/>
</dbReference>
<gene>
    <name evidence="1" type="ORF">WA026_007630</name>
</gene>
<evidence type="ECO:0000313" key="1">
    <source>
        <dbReference type="EMBL" id="KAK9875235.1"/>
    </source>
</evidence>
<reference evidence="1 2" key="1">
    <citation type="submission" date="2023-03" db="EMBL/GenBank/DDBJ databases">
        <title>Genome insight into feeding habits of ladybird beetles.</title>
        <authorList>
            <person name="Li H.-S."/>
            <person name="Huang Y.-H."/>
            <person name="Pang H."/>
        </authorList>
    </citation>
    <scope>NUCLEOTIDE SEQUENCE [LARGE SCALE GENOMIC DNA]</scope>
    <source>
        <strain evidence="1">SYSU_2023b</strain>
        <tissue evidence="1">Whole body</tissue>
    </source>
</reference>
<dbReference type="Proteomes" id="UP001431783">
    <property type="component" value="Unassembled WGS sequence"/>
</dbReference>
<comment type="caution">
    <text evidence="1">The sequence shown here is derived from an EMBL/GenBank/DDBJ whole genome shotgun (WGS) entry which is preliminary data.</text>
</comment>
<dbReference type="AlphaFoldDB" id="A0AAW1U2T7"/>
<sequence length="238" mass="26135">MASKGPFSNKSRPVVTLVASDGACDNRTSCLAIILEERRRIEKAIEMSTWLKSHSGRVVTNFQIRAIFDKAYQDRIQPEKDSTAAKNLAGPPQVAESSSTSLIIASTSAANNPRPLTAAQYRDIVTAIPTTPTSSKMILQDMYINVPIRVLTPVPKGIYVAGQGNRKPHKKLTVLLLVSTPNIEEAKAKSTPPPVPNKKTRKATRALDFSSYKENDLFSFLETGDDDDDSVRIYCNDL</sequence>
<proteinExistence type="predicted"/>
<organism evidence="1 2">
    <name type="scientific">Henosepilachna vigintioctopunctata</name>
    <dbReference type="NCBI Taxonomy" id="420089"/>
    <lineage>
        <taxon>Eukaryota</taxon>
        <taxon>Metazoa</taxon>
        <taxon>Ecdysozoa</taxon>
        <taxon>Arthropoda</taxon>
        <taxon>Hexapoda</taxon>
        <taxon>Insecta</taxon>
        <taxon>Pterygota</taxon>
        <taxon>Neoptera</taxon>
        <taxon>Endopterygota</taxon>
        <taxon>Coleoptera</taxon>
        <taxon>Polyphaga</taxon>
        <taxon>Cucujiformia</taxon>
        <taxon>Coccinelloidea</taxon>
        <taxon>Coccinellidae</taxon>
        <taxon>Epilachninae</taxon>
        <taxon>Epilachnini</taxon>
        <taxon>Henosepilachna</taxon>
    </lineage>
</organism>
<accession>A0AAW1U2T7</accession>
<keyword evidence="2" id="KW-1185">Reference proteome</keyword>